<dbReference type="EMBL" id="CP097160">
    <property type="protein sequence ID" value="UQN14050.1"/>
    <property type="molecule type" value="Genomic_DNA"/>
</dbReference>
<gene>
    <name evidence="2" type="ORF">M3M28_08255</name>
</gene>
<proteinExistence type="predicted"/>
<evidence type="ECO:0000256" key="1">
    <source>
        <dbReference type="SAM" id="Phobius"/>
    </source>
</evidence>
<keyword evidence="1" id="KW-1133">Transmembrane helix</keyword>
<protein>
    <recommendedName>
        <fullName evidence="3">PH domain-containing protein</fullName>
    </recommendedName>
</protein>
<sequence>MTYQPAPAAVAVFNRGCHPVYWVVLAPLLVWLGIGIFLTSLTRDIAIATVYSVPLLLLFGAGAARLLQPRPVTLDPGQRILRVGRTEIPLGDLTSFQMVVSRGGWWINLRDSRRRIARLMLHGSPCRPVTATHYRVLYEALLEASRSGGMPAGHPVQRARRGDIAIEHALPMLLAQANWVESGAAPTSSRSPIWAMVRA</sequence>
<feature type="transmembrane region" description="Helical" evidence="1">
    <location>
        <begin position="20"/>
        <end position="38"/>
    </location>
</feature>
<reference evidence="2" key="1">
    <citation type="submission" date="2022-05" db="EMBL/GenBank/DDBJ databases">
        <title>Complete genome sequence of toluene-degrading Gulosibacter sediminis strain ACHW.36C.</title>
        <authorList>
            <person name="Wai A.C."/>
            <person name="Lai G.K."/>
            <person name="Griffin S.D."/>
            <person name="Leung F.C."/>
        </authorList>
    </citation>
    <scope>NUCLEOTIDE SEQUENCE [LARGE SCALE GENOMIC DNA]</scope>
    <source>
        <strain evidence="2">ACHW.36C</strain>
    </source>
</reference>
<organism evidence="2">
    <name type="scientific">Gulosibacter sediminis</name>
    <dbReference type="NCBI Taxonomy" id="1729695"/>
    <lineage>
        <taxon>Bacteria</taxon>
        <taxon>Bacillati</taxon>
        <taxon>Actinomycetota</taxon>
        <taxon>Actinomycetes</taxon>
        <taxon>Micrococcales</taxon>
        <taxon>Microbacteriaceae</taxon>
        <taxon>Gulosibacter</taxon>
    </lineage>
</organism>
<name>A0ABY4MWG5_9MICO</name>
<keyword evidence="1" id="KW-0472">Membrane</keyword>
<accession>A0ABY4MWG5</accession>
<keyword evidence="1" id="KW-0812">Transmembrane</keyword>
<feature type="transmembrane region" description="Helical" evidence="1">
    <location>
        <begin position="45"/>
        <end position="67"/>
    </location>
</feature>
<evidence type="ECO:0000313" key="2">
    <source>
        <dbReference type="EMBL" id="UQN14050.1"/>
    </source>
</evidence>
<evidence type="ECO:0008006" key="3">
    <source>
        <dbReference type="Google" id="ProtNLM"/>
    </source>
</evidence>